<dbReference type="EMBL" id="Y08778">
    <property type="protein sequence ID" value="CAA70031.1"/>
    <property type="molecule type" value="mRNA"/>
</dbReference>
<accession>O24354</accession>
<reference evidence="1" key="1">
    <citation type="journal article" date="1997" name="Plant Physiol.">
        <title>Sex determination in dioecious Silene latifolia. Effects of the Y chromosome and the parasitic smut fungus (Ustilago violacea) on gene expression during flower development.</title>
        <authorList>
            <person name="Scutt C.P."/>
            <person name="Li Y."/>
            <person name="Robertson S.E."/>
            <person name="Willis M.E."/>
            <person name="Gilmartin P.M."/>
        </authorList>
    </citation>
    <scope>NUCLEOTIDE SEQUENCE</scope>
    <source>
        <tissue evidence="1">Male flower</tissue>
    </source>
</reference>
<sequence length="53" mass="5931">SPESFSLSSPESYTQTSPYVLNLNLPPHSPKYSHPHKHPHTTVFIIVIECTIA</sequence>
<evidence type="ECO:0000313" key="1">
    <source>
        <dbReference type="EMBL" id="CAA70031.1"/>
    </source>
</evidence>
<feature type="non-terminal residue" evidence="1">
    <location>
        <position position="1"/>
    </location>
</feature>
<organism evidence="1">
    <name type="scientific">Silene latifolia</name>
    <name type="common">White campion</name>
    <name type="synonym">Bladder campion</name>
    <dbReference type="NCBI Taxonomy" id="37657"/>
    <lineage>
        <taxon>Eukaryota</taxon>
        <taxon>Viridiplantae</taxon>
        <taxon>Streptophyta</taxon>
        <taxon>Embryophyta</taxon>
        <taxon>Tracheophyta</taxon>
        <taxon>Spermatophyta</taxon>
        <taxon>Magnoliopsida</taxon>
        <taxon>eudicotyledons</taxon>
        <taxon>Gunneridae</taxon>
        <taxon>Pentapetalae</taxon>
        <taxon>Caryophyllales</taxon>
        <taxon>Caryophyllaceae</taxon>
        <taxon>Sileneae</taxon>
        <taxon>Silene</taxon>
        <taxon>Silene subgen. Behenantha</taxon>
        <taxon>Silene sect. Melandrium</taxon>
    </lineage>
</organism>
<gene>
    <name evidence="1" type="primary">Men-6</name>
</gene>
<proteinExistence type="evidence at transcript level"/>
<protein>
    <submittedName>
        <fullName evidence="1">Men-6 protein</fullName>
    </submittedName>
</protein>
<dbReference type="AlphaFoldDB" id="O24354"/>
<name>O24354_SILLA</name>